<dbReference type="AlphaFoldDB" id="A0A8J6NGX1"/>
<dbReference type="PANTHER" id="PTHR23530">
    <property type="entry name" value="TRANSPORT PROTEIN-RELATED"/>
    <property type="match status" value="1"/>
</dbReference>
<feature type="transmembrane region" description="Helical" evidence="5">
    <location>
        <begin position="39"/>
        <end position="60"/>
    </location>
</feature>
<dbReference type="GO" id="GO:0022857">
    <property type="term" value="F:transmembrane transporter activity"/>
    <property type="evidence" value="ECO:0007669"/>
    <property type="project" value="InterPro"/>
</dbReference>
<evidence type="ECO:0000256" key="4">
    <source>
        <dbReference type="ARBA" id="ARBA00023136"/>
    </source>
</evidence>
<keyword evidence="2 5" id="KW-0812">Transmembrane</keyword>
<dbReference type="PROSITE" id="PS00216">
    <property type="entry name" value="SUGAR_TRANSPORT_1"/>
    <property type="match status" value="1"/>
</dbReference>
<evidence type="ECO:0000259" key="6">
    <source>
        <dbReference type="PROSITE" id="PS50850"/>
    </source>
</evidence>
<evidence type="ECO:0000256" key="1">
    <source>
        <dbReference type="ARBA" id="ARBA00004651"/>
    </source>
</evidence>
<comment type="caution">
    <text evidence="7">The sequence shown here is derived from an EMBL/GenBank/DDBJ whole genome shotgun (WGS) entry which is preliminary data.</text>
</comment>
<reference evidence="7 8" key="1">
    <citation type="submission" date="2020-08" db="EMBL/GenBank/DDBJ databases">
        <title>Bridging the membrane lipid divide: bacteria of the FCB group superphylum have the potential to synthesize archaeal ether lipids.</title>
        <authorList>
            <person name="Villanueva L."/>
            <person name="Von Meijenfeldt F.A.B."/>
            <person name="Westbye A.B."/>
            <person name="Yadav S."/>
            <person name="Hopmans E.C."/>
            <person name="Dutilh B.E."/>
            <person name="Sinninghe Damste J.S."/>
        </authorList>
    </citation>
    <scope>NUCLEOTIDE SEQUENCE [LARGE SCALE GENOMIC DNA]</scope>
    <source>
        <strain evidence="7">NIOZ-UU36</strain>
    </source>
</reference>
<dbReference type="Gene3D" id="1.20.1250.20">
    <property type="entry name" value="MFS general substrate transporter like domains"/>
    <property type="match status" value="1"/>
</dbReference>
<dbReference type="InterPro" id="IPR011701">
    <property type="entry name" value="MFS"/>
</dbReference>
<dbReference type="SUPFAM" id="SSF103473">
    <property type="entry name" value="MFS general substrate transporter"/>
    <property type="match status" value="1"/>
</dbReference>
<feature type="transmembrane region" description="Helical" evidence="5">
    <location>
        <begin position="172"/>
        <end position="190"/>
    </location>
</feature>
<dbReference type="InterPro" id="IPR005829">
    <property type="entry name" value="Sugar_transporter_CS"/>
</dbReference>
<keyword evidence="3 5" id="KW-1133">Transmembrane helix</keyword>
<comment type="subcellular location">
    <subcellularLocation>
        <location evidence="1">Cell membrane</location>
        <topology evidence="1">Multi-pass membrane protein</topology>
    </subcellularLocation>
</comment>
<evidence type="ECO:0000256" key="2">
    <source>
        <dbReference type="ARBA" id="ARBA00022692"/>
    </source>
</evidence>
<evidence type="ECO:0000256" key="5">
    <source>
        <dbReference type="SAM" id="Phobius"/>
    </source>
</evidence>
<dbReference type="Pfam" id="PF07690">
    <property type="entry name" value="MFS_1"/>
    <property type="match status" value="1"/>
</dbReference>
<dbReference type="PROSITE" id="PS50850">
    <property type="entry name" value="MFS"/>
    <property type="match status" value="1"/>
</dbReference>
<organism evidence="7 8">
    <name type="scientific">Candidatus Desulfolinea nitratireducens</name>
    <dbReference type="NCBI Taxonomy" id="2841698"/>
    <lineage>
        <taxon>Bacteria</taxon>
        <taxon>Bacillati</taxon>
        <taxon>Chloroflexota</taxon>
        <taxon>Anaerolineae</taxon>
        <taxon>Anaerolineales</taxon>
        <taxon>Anaerolineales incertae sedis</taxon>
        <taxon>Candidatus Desulfolinea</taxon>
    </lineage>
</organism>
<evidence type="ECO:0000313" key="7">
    <source>
        <dbReference type="EMBL" id="MBC8334701.1"/>
    </source>
</evidence>
<sequence>MKNKNLIRIFTFNQSFHWFMTGLMIPILTLLLLKKGLDLFQIGIALGLYSGIVILFELPTGGLADSIGRKRVYLISLVASITAMTFLLFARSFITLSTGFVFMGIARALSSGTMDAWFVDEFRKNDINGNLQAAFAKVGIFIPLGLGAGAILGGVLPMSLGKMTARLPNFDIYSANILVVLFLGILQIYLTSKLIHDPRSEASHSGILNGLKEFPRVISDSIQYGFKNRIVLLLALSTGAWGLGISGVELLWQPQTKIILGSDSQTWIFGLMSAGYFVASALGSFIASPLCKFFNNNYQGVLAGARFLMGGTLFILALQAEIIGFIGFYWGLFIFNGIMNSPHAAIFNDNIPEEQRSTLLSFESVVMQMGGVLGSIGLGYLSQSFSIAIAWFVGAGVLAFSSLFYIFLPKQTAKIPV</sequence>
<feature type="transmembrane region" description="Helical" evidence="5">
    <location>
        <begin position="326"/>
        <end position="347"/>
    </location>
</feature>
<protein>
    <submittedName>
        <fullName evidence="7">MFS transporter</fullName>
    </submittedName>
</protein>
<dbReference type="PANTHER" id="PTHR23530:SF1">
    <property type="entry name" value="PERMEASE, MAJOR FACILITATOR SUPERFAMILY-RELATED"/>
    <property type="match status" value="1"/>
</dbReference>
<accession>A0A8J6NGX1</accession>
<dbReference type="InterPro" id="IPR053160">
    <property type="entry name" value="MFS_DHA3_Transporter"/>
</dbReference>
<dbReference type="InterPro" id="IPR036259">
    <property type="entry name" value="MFS_trans_sf"/>
</dbReference>
<feature type="transmembrane region" description="Helical" evidence="5">
    <location>
        <begin position="230"/>
        <end position="252"/>
    </location>
</feature>
<feature type="transmembrane region" description="Helical" evidence="5">
    <location>
        <begin position="140"/>
        <end position="160"/>
    </location>
</feature>
<dbReference type="GO" id="GO:0005886">
    <property type="term" value="C:plasma membrane"/>
    <property type="evidence" value="ECO:0007669"/>
    <property type="project" value="UniProtKB-SubCell"/>
</dbReference>
<feature type="transmembrane region" description="Helical" evidence="5">
    <location>
        <begin position="267"/>
        <end position="288"/>
    </location>
</feature>
<dbReference type="EMBL" id="JACNJN010000077">
    <property type="protein sequence ID" value="MBC8334701.1"/>
    <property type="molecule type" value="Genomic_DNA"/>
</dbReference>
<gene>
    <name evidence="7" type="ORF">H8E29_05510</name>
</gene>
<feature type="domain" description="Major facilitator superfamily (MFS) profile" evidence="6">
    <location>
        <begin position="6"/>
        <end position="413"/>
    </location>
</feature>
<name>A0A8J6NGX1_9CHLR</name>
<feature type="transmembrane region" description="Helical" evidence="5">
    <location>
        <begin position="72"/>
        <end position="94"/>
    </location>
</feature>
<dbReference type="InterPro" id="IPR020846">
    <property type="entry name" value="MFS_dom"/>
</dbReference>
<evidence type="ECO:0000256" key="3">
    <source>
        <dbReference type="ARBA" id="ARBA00022989"/>
    </source>
</evidence>
<evidence type="ECO:0000313" key="8">
    <source>
        <dbReference type="Proteomes" id="UP000614469"/>
    </source>
</evidence>
<feature type="transmembrane region" description="Helical" evidence="5">
    <location>
        <begin position="12"/>
        <end position="33"/>
    </location>
</feature>
<keyword evidence="4 5" id="KW-0472">Membrane</keyword>
<feature type="transmembrane region" description="Helical" evidence="5">
    <location>
        <begin position="359"/>
        <end position="381"/>
    </location>
</feature>
<dbReference type="Proteomes" id="UP000614469">
    <property type="component" value="Unassembled WGS sequence"/>
</dbReference>
<proteinExistence type="predicted"/>
<feature type="transmembrane region" description="Helical" evidence="5">
    <location>
        <begin position="387"/>
        <end position="408"/>
    </location>
</feature>